<feature type="transmembrane region" description="Helical" evidence="1">
    <location>
        <begin position="6"/>
        <end position="26"/>
    </location>
</feature>
<comment type="caution">
    <text evidence="2">The sequence shown here is derived from an EMBL/GenBank/DDBJ whole genome shotgun (WGS) entry which is preliminary data.</text>
</comment>
<dbReference type="KEGG" id="cthd:CDO33_13165"/>
<reference evidence="2 3" key="1">
    <citation type="submission" date="2017-06" db="EMBL/GenBank/DDBJ databases">
        <title>Investigating the central metabolism of Clostridium thermosuccinogenes.</title>
        <authorList>
            <person name="Koendjbiharie J.G."/>
            <person name="van Kranenburg R."/>
        </authorList>
    </citation>
    <scope>NUCLEOTIDE SEQUENCE [LARGE SCALE GENOMIC DNA]</scope>
    <source>
        <strain evidence="2 3">DSM 5806</strain>
    </source>
</reference>
<dbReference type="OrthoDB" id="2086408at2"/>
<dbReference type="EMBL" id="NIOJ01000119">
    <property type="protein sequence ID" value="PNT91920.1"/>
    <property type="molecule type" value="Genomic_DNA"/>
</dbReference>
<evidence type="ECO:0000313" key="2">
    <source>
        <dbReference type="EMBL" id="PNT91920.1"/>
    </source>
</evidence>
<name>A0A2K2EYZ8_9CLOT</name>
<keyword evidence="1" id="KW-1133">Transmembrane helix</keyword>
<proteinExistence type="predicted"/>
<keyword evidence="1" id="KW-0472">Membrane</keyword>
<organism evidence="2 3">
    <name type="scientific">Clostridium thermosuccinogenes</name>
    <dbReference type="NCBI Taxonomy" id="84032"/>
    <lineage>
        <taxon>Bacteria</taxon>
        <taxon>Bacillati</taxon>
        <taxon>Bacillota</taxon>
        <taxon>Clostridia</taxon>
        <taxon>Eubacteriales</taxon>
        <taxon>Clostridiaceae</taxon>
        <taxon>Clostridium</taxon>
    </lineage>
</organism>
<dbReference type="RefSeq" id="WP_103083297.1">
    <property type="nucleotide sequence ID" value="NZ_CP021850.1"/>
</dbReference>
<evidence type="ECO:0000256" key="1">
    <source>
        <dbReference type="SAM" id="Phobius"/>
    </source>
</evidence>
<sequence>MNKRIVIVPAVVIAFIAIIFVSVKVIKKDDRKENIERNYGISYTEAKITSNGVEDTKPEDAVPQKEQLLQNLEDKGYDIEYYDTVFDSDISCYRIYATKDNKFIDICYDLTEENAEKAFYEYENKYDEYYLMAMNGTFVYCISDKKVFKDAGFKSLANNGIQYINHGK</sequence>
<keyword evidence="3" id="KW-1185">Reference proteome</keyword>
<dbReference type="Proteomes" id="UP000236151">
    <property type="component" value="Unassembled WGS sequence"/>
</dbReference>
<keyword evidence="1" id="KW-0812">Transmembrane</keyword>
<gene>
    <name evidence="2" type="ORF">CDQ84_19005</name>
</gene>
<protein>
    <submittedName>
        <fullName evidence="2">Uncharacterized protein</fullName>
    </submittedName>
</protein>
<evidence type="ECO:0000313" key="3">
    <source>
        <dbReference type="Proteomes" id="UP000236151"/>
    </source>
</evidence>
<accession>A0A2K2EYZ8</accession>
<dbReference type="AlphaFoldDB" id="A0A2K2EYZ8"/>